<evidence type="ECO:0000313" key="2">
    <source>
        <dbReference type="Proteomes" id="UP001242732"/>
    </source>
</evidence>
<sequence>MNAIDLIDFLGHSSIYQPFDEFLTKNGVKKRPAVGKSLDTTISLEKEGLTLRFTIKAESEGVAQKSDGAFVFRGFEILLLDEDGGVYTGPLPHNLKASDSRAEIEGKLKNLKRRMPETDAYYLDGLVYIAAFDEDRFQYLQLSVPTNLFRKNNICP</sequence>
<dbReference type="RefSeq" id="WP_011795250.1">
    <property type="nucleotide sequence ID" value="NZ_CP023687.1"/>
</dbReference>
<protein>
    <submittedName>
        <fullName evidence="1">Uncharacterized protein</fullName>
    </submittedName>
</protein>
<gene>
    <name evidence="1" type="ORF">QRO08_08580</name>
</gene>
<proteinExistence type="predicted"/>
<keyword evidence="2" id="KW-1185">Reference proteome</keyword>
<organism evidence="1 2">
    <name type="scientific">Paracidovorax citrulli</name>
    <name type="common">Acidovorax citrulli</name>
    <dbReference type="NCBI Taxonomy" id="80869"/>
    <lineage>
        <taxon>Bacteria</taxon>
        <taxon>Pseudomonadati</taxon>
        <taxon>Pseudomonadota</taxon>
        <taxon>Betaproteobacteria</taxon>
        <taxon>Burkholderiales</taxon>
        <taxon>Comamonadaceae</taxon>
        <taxon>Paracidovorax</taxon>
    </lineage>
</organism>
<reference evidence="1 2" key="1">
    <citation type="submission" date="2023-06" db="EMBL/GenBank/DDBJ databases">
        <authorList>
            <person name="Ham H."/>
            <person name="Park D.S."/>
        </authorList>
    </citation>
    <scope>NUCLEOTIDE SEQUENCE [LARGE SCALE GENOMIC DNA]</scope>
    <source>
        <strain evidence="1 2">KACC 17005</strain>
    </source>
</reference>
<name>A0ABY9AUK8_PARCI</name>
<accession>A0ABY9AUK8</accession>
<dbReference type="Proteomes" id="UP001242732">
    <property type="component" value="Chromosome"/>
</dbReference>
<evidence type="ECO:0000313" key="1">
    <source>
        <dbReference type="EMBL" id="WIY50605.1"/>
    </source>
</evidence>
<dbReference type="EMBL" id="CP127363">
    <property type="protein sequence ID" value="WIY50605.1"/>
    <property type="molecule type" value="Genomic_DNA"/>
</dbReference>